<dbReference type="AlphaFoldDB" id="A0A8J5L7Z5"/>
<dbReference type="InterPro" id="IPR014133">
    <property type="entry name" value="Cry_DASH"/>
</dbReference>
<feature type="domain" description="Cryptochrome/DNA photolyase FAD-binding" evidence="9">
    <location>
        <begin position="396"/>
        <end position="553"/>
    </location>
</feature>
<evidence type="ECO:0000313" key="11">
    <source>
        <dbReference type="Proteomes" id="UP000734854"/>
    </source>
</evidence>
<evidence type="ECO:0000256" key="2">
    <source>
        <dbReference type="ARBA" id="ARBA00008936"/>
    </source>
</evidence>
<dbReference type="GO" id="GO:0003904">
    <property type="term" value="F:deoxyribodipyrimidine photo-lyase activity"/>
    <property type="evidence" value="ECO:0007669"/>
    <property type="project" value="TreeGrafter"/>
</dbReference>
<proteinExistence type="inferred from homology"/>
<dbReference type="PANTHER" id="PTHR11455:SF22">
    <property type="entry name" value="CRYPTOCHROME DASH"/>
    <property type="match status" value="1"/>
</dbReference>
<sequence length="601" mass="68519">MPADSGYPAYLAARLASFYERAGKVKCLGGPDRTGSVTIVGAVSPPGGDFSDPVTSATLAFSISELAYFIFQAVERGAGEEALVAKFNKLIFACSWLRVHLKLTLDSARLAAIASPSSVLKFRRDNLKLFNFGRNFFSFHDTNPLFGQALIQNMHDLEKTNMLKGCNPFIQSHNFIDKLPNFALLFFIHNCFGNQHPCHDRVCDEKIFARSLEQVDALIPQLHSHLNVITFSSCYIIVQLPYRYNNLCIIYHNDSGSRRAKSSRAGCLLILCSDGLLDGLGGWGTIPILEQLGLKEIKALPQCEQGMCFHGGENAALGRIFDLVSNIIDRLFIFYAWMNDQLKDYKETRNGMLGPDYSTKFSPWLASGSISPRYIHEEVRRYEKQRLANESTYWVLFELIWRDYFRFLSIKYGNSIFHLGGPRNVVSNWSKDKLMFESWRDGYTGYPLIDANMKELFTTGFMSNRGRQIVCSFLVRDMGIDWRMGAEWFESCLLDYDPASNYGNWTYGAGVGNDPREDRYFSIPKQAKTYDPEGEYVAYWLPELQKLPKERRNFPGQSYIKQIVPLKFDNTAWGNTNIFRGCKSRLSWARRVIGSRVEFKA</sequence>
<keyword evidence="4 5" id="KW-0274">FAD</keyword>
<evidence type="ECO:0000259" key="8">
    <source>
        <dbReference type="Pfam" id="PF00006"/>
    </source>
</evidence>
<feature type="binding site" evidence="5">
    <location>
        <begin position="398"/>
        <end position="405"/>
    </location>
    <ligand>
        <name>FAD</name>
        <dbReference type="ChEBI" id="CHEBI:57692"/>
    </ligand>
</feature>
<dbReference type="InterPro" id="IPR002081">
    <property type="entry name" value="Cryptochrome/DNA_photolyase_1"/>
</dbReference>
<dbReference type="Gene3D" id="3.40.50.300">
    <property type="entry name" value="P-loop containing nucleotide triphosphate hydrolases"/>
    <property type="match status" value="1"/>
</dbReference>
<dbReference type="GO" id="GO:0071949">
    <property type="term" value="F:FAD binding"/>
    <property type="evidence" value="ECO:0007669"/>
    <property type="project" value="TreeGrafter"/>
</dbReference>
<dbReference type="SUPFAM" id="SSF52540">
    <property type="entry name" value="P-loop containing nucleoside triphosphate hydrolases"/>
    <property type="match status" value="1"/>
</dbReference>
<feature type="site" description="Electron transfer via tryptophanyl radical" evidence="6">
    <location>
        <position position="429"/>
    </location>
</feature>
<reference evidence="10 11" key="1">
    <citation type="submission" date="2020-08" db="EMBL/GenBank/DDBJ databases">
        <title>Plant Genome Project.</title>
        <authorList>
            <person name="Zhang R.-G."/>
        </authorList>
    </citation>
    <scope>NUCLEOTIDE SEQUENCE [LARGE SCALE GENOMIC DNA]</scope>
    <source>
        <tissue evidence="10">Rhizome</tissue>
    </source>
</reference>
<evidence type="ECO:0000256" key="6">
    <source>
        <dbReference type="PIRSR" id="PIRSR602081-2"/>
    </source>
</evidence>
<dbReference type="GO" id="GO:0000719">
    <property type="term" value="P:photoreactive repair"/>
    <property type="evidence" value="ECO:0007669"/>
    <property type="project" value="TreeGrafter"/>
</dbReference>
<dbReference type="PRINTS" id="PR00147">
    <property type="entry name" value="DNAPHOTLYASE"/>
</dbReference>
<evidence type="ECO:0000256" key="5">
    <source>
        <dbReference type="PIRSR" id="PIRSR602081-1"/>
    </source>
</evidence>
<gene>
    <name evidence="10" type="ORF">ZIOFF_034589</name>
</gene>
<organism evidence="10 11">
    <name type="scientific">Zingiber officinale</name>
    <name type="common">Ginger</name>
    <name type="synonym">Amomum zingiber</name>
    <dbReference type="NCBI Taxonomy" id="94328"/>
    <lineage>
        <taxon>Eukaryota</taxon>
        <taxon>Viridiplantae</taxon>
        <taxon>Streptophyta</taxon>
        <taxon>Embryophyta</taxon>
        <taxon>Tracheophyta</taxon>
        <taxon>Spermatophyta</taxon>
        <taxon>Magnoliopsida</taxon>
        <taxon>Liliopsida</taxon>
        <taxon>Zingiberales</taxon>
        <taxon>Zingiberaceae</taxon>
        <taxon>Zingiber</taxon>
    </lineage>
</organism>
<dbReference type="Gene3D" id="1.10.579.10">
    <property type="entry name" value="DNA Cyclobutane Dipyrimidine Photolyase, subunit A, domain 3"/>
    <property type="match status" value="1"/>
</dbReference>
<evidence type="ECO:0000256" key="4">
    <source>
        <dbReference type="ARBA" id="ARBA00022827"/>
    </source>
</evidence>
<keyword evidence="3 5" id="KW-0285">Flavoprotein</keyword>
<comment type="function">
    <text evidence="7">May have a photoreceptor function.</text>
</comment>
<dbReference type="NCBIfam" id="TIGR02765">
    <property type="entry name" value="crypto_DASH"/>
    <property type="match status" value="1"/>
</dbReference>
<dbReference type="EMBL" id="JACMSC010000009">
    <property type="protein sequence ID" value="KAG6509198.1"/>
    <property type="molecule type" value="Genomic_DNA"/>
</dbReference>
<feature type="binding site" evidence="5">
    <location>
        <begin position="495"/>
        <end position="497"/>
    </location>
    <ligand>
        <name>FAD</name>
        <dbReference type="ChEBI" id="CHEBI:57692"/>
    </ligand>
</feature>
<evidence type="ECO:0000256" key="3">
    <source>
        <dbReference type="ARBA" id="ARBA00022630"/>
    </source>
</evidence>
<comment type="cofactor">
    <cofactor evidence="5 7">
        <name>FAD</name>
        <dbReference type="ChEBI" id="CHEBI:57692"/>
    </cofactor>
    <text evidence="5 7">Binds 1 FAD per subunit.</text>
</comment>
<comment type="cofactor">
    <cofactor evidence="7">
        <name>(6R)-5,10-methylene-5,6,7,8-tetrahydrofolate</name>
        <dbReference type="ChEBI" id="CHEBI:15636"/>
    </cofactor>
    <text evidence="7">Binds 1 5,10-methenyltetrahydrofolate (MTHF) per subunit.</text>
</comment>
<dbReference type="InterPro" id="IPR036134">
    <property type="entry name" value="Crypto/Photolyase_FAD-like_sf"/>
</dbReference>
<comment type="similarity">
    <text evidence="1 7">Belongs to the DNA photolyase class-1 family.</text>
</comment>
<keyword evidence="7" id="KW-0157">Chromophore</keyword>
<evidence type="ECO:0000256" key="7">
    <source>
        <dbReference type="RuleBase" id="RU367151"/>
    </source>
</evidence>
<dbReference type="Proteomes" id="UP000734854">
    <property type="component" value="Unassembled WGS sequence"/>
</dbReference>
<comment type="similarity">
    <text evidence="2">Belongs to the ATPase alpha/beta chains family.</text>
</comment>
<feature type="binding site" evidence="5">
    <location>
        <position position="345"/>
    </location>
    <ligand>
        <name>FAD</name>
        <dbReference type="ChEBI" id="CHEBI:57692"/>
    </ligand>
</feature>
<dbReference type="GO" id="GO:0003677">
    <property type="term" value="F:DNA binding"/>
    <property type="evidence" value="ECO:0007669"/>
    <property type="project" value="TreeGrafter"/>
</dbReference>
<evidence type="ECO:0000259" key="9">
    <source>
        <dbReference type="Pfam" id="PF03441"/>
    </source>
</evidence>
<dbReference type="SUPFAM" id="SSF48173">
    <property type="entry name" value="Cryptochrome/photolyase FAD-binding domain"/>
    <property type="match status" value="1"/>
</dbReference>
<dbReference type="InterPro" id="IPR027417">
    <property type="entry name" value="P-loop_NTPase"/>
</dbReference>
<evidence type="ECO:0000256" key="1">
    <source>
        <dbReference type="ARBA" id="ARBA00005862"/>
    </source>
</evidence>
<dbReference type="Pfam" id="PF03441">
    <property type="entry name" value="FAD_binding_7"/>
    <property type="match status" value="1"/>
</dbReference>
<feature type="domain" description="ATPase F1/V1/A1 complex alpha/beta subunit nucleotide-binding" evidence="8">
    <location>
        <begin position="1"/>
        <end position="60"/>
    </location>
</feature>
<accession>A0A8J5L7Z5</accession>
<evidence type="ECO:0000313" key="10">
    <source>
        <dbReference type="EMBL" id="KAG6509198.1"/>
    </source>
</evidence>
<dbReference type="InterPro" id="IPR005101">
    <property type="entry name" value="Cryptochr/Photolyase_FAD-bd"/>
</dbReference>
<feature type="site" description="Electron transfer via tryptophanyl radical" evidence="6">
    <location>
        <position position="505"/>
    </location>
</feature>
<dbReference type="GO" id="GO:0005524">
    <property type="term" value="F:ATP binding"/>
    <property type="evidence" value="ECO:0007669"/>
    <property type="project" value="InterPro"/>
</dbReference>
<comment type="caution">
    <text evidence="10">The sequence shown here is derived from an EMBL/GenBank/DDBJ whole genome shotgun (WGS) entry which is preliminary data.</text>
</comment>
<feature type="site" description="Electron transfer via tryptophanyl radical" evidence="6">
    <location>
        <position position="482"/>
    </location>
</feature>
<keyword evidence="11" id="KW-1185">Reference proteome</keyword>
<protein>
    <recommendedName>
        <fullName evidence="7">Cryptochrome DASH</fullName>
    </recommendedName>
</protein>
<dbReference type="Gene3D" id="1.25.40.80">
    <property type="match status" value="1"/>
</dbReference>
<feature type="binding site" evidence="5">
    <location>
        <begin position="358"/>
        <end position="362"/>
    </location>
    <ligand>
        <name>FAD</name>
        <dbReference type="ChEBI" id="CHEBI:57692"/>
    </ligand>
</feature>
<dbReference type="Pfam" id="PF00006">
    <property type="entry name" value="ATP-synt_ab"/>
    <property type="match status" value="1"/>
</dbReference>
<dbReference type="PANTHER" id="PTHR11455">
    <property type="entry name" value="CRYPTOCHROME"/>
    <property type="match status" value="1"/>
</dbReference>
<name>A0A8J5L7Z5_ZINOF</name>
<dbReference type="InterPro" id="IPR000194">
    <property type="entry name" value="ATPase_F1/V1/A1_a/bsu_nucl-bd"/>
</dbReference>